<feature type="domain" description="PTS EIIB type-3" evidence="8">
    <location>
        <begin position="2"/>
        <end position="101"/>
    </location>
</feature>
<evidence type="ECO:0000256" key="3">
    <source>
        <dbReference type="ARBA" id="ARBA00022597"/>
    </source>
</evidence>
<evidence type="ECO:0000313" key="10">
    <source>
        <dbReference type="Proteomes" id="UP000664601"/>
    </source>
</evidence>
<keyword evidence="3" id="KW-0762">Sugar transport</keyword>
<keyword evidence="10" id="KW-1185">Reference proteome</keyword>
<dbReference type="EMBL" id="JAFREM010000013">
    <property type="protein sequence ID" value="MBO1306213.1"/>
    <property type="molecule type" value="Genomic_DNA"/>
</dbReference>
<dbReference type="InterPro" id="IPR013012">
    <property type="entry name" value="PTS_EIIB_3"/>
</dbReference>
<evidence type="ECO:0000256" key="6">
    <source>
        <dbReference type="ARBA" id="ARBA00022777"/>
    </source>
</evidence>
<reference evidence="9 10" key="1">
    <citation type="submission" date="2021-03" db="EMBL/GenBank/DDBJ databases">
        <title>Enterococcal diversity collection.</title>
        <authorList>
            <person name="Gilmore M.S."/>
            <person name="Schwartzman J."/>
            <person name="Van Tyne D."/>
            <person name="Martin M."/>
            <person name="Earl A.M."/>
            <person name="Manson A.L."/>
            <person name="Straub T."/>
            <person name="Salamzade R."/>
            <person name="Saavedra J."/>
            <person name="Lebreton F."/>
            <person name="Prichula J."/>
            <person name="Schaufler K."/>
            <person name="Gaca A."/>
            <person name="Sgardioli B."/>
            <person name="Wagenaar J."/>
            <person name="Strong T."/>
        </authorList>
    </citation>
    <scope>NUCLEOTIDE SEQUENCE [LARGE SCALE GENOMIC DNA]</scope>
    <source>
        <strain evidence="9 10">669A</strain>
    </source>
</reference>
<keyword evidence="1" id="KW-0813">Transport</keyword>
<dbReference type="PROSITE" id="PS51100">
    <property type="entry name" value="PTS_EIIB_TYPE_3"/>
    <property type="match status" value="1"/>
</dbReference>
<protein>
    <submittedName>
        <fullName evidence="9">PTS cellobiose transporter subunit IIC</fullName>
    </submittedName>
</protein>
<evidence type="ECO:0000256" key="1">
    <source>
        <dbReference type="ARBA" id="ARBA00022448"/>
    </source>
</evidence>
<evidence type="ECO:0000259" key="8">
    <source>
        <dbReference type="PROSITE" id="PS51100"/>
    </source>
</evidence>
<keyword evidence="6" id="KW-0418">Kinase</keyword>
<dbReference type="InterPro" id="IPR003501">
    <property type="entry name" value="PTS_EIIB_2/3"/>
</dbReference>
<dbReference type="Pfam" id="PF02302">
    <property type="entry name" value="PTS_IIB"/>
    <property type="match status" value="1"/>
</dbReference>
<evidence type="ECO:0000313" key="9">
    <source>
        <dbReference type="EMBL" id="MBO1306213.1"/>
    </source>
</evidence>
<keyword evidence="2" id="KW-0597">Phosphoprotein</keyword>
<sequence>MDKSILIVCETGISAALLVSKMLEAVREHKLDYDIDYAPVSRLEEKISGKDYDVFFITPQVARYQEKISAAIQAATGTIVYIQPEDFQYMNVEKMLGSIAE</sequence>
<evidence type="ECO:0000256" key="2">
    <source>
        <dbReference type="ARBA" id="ARBA00022553"/>
    </source>
</evidence>
<keyword evidence="5" id="KW-0598">Phosphotransferase system</keyword>
<dbReference type="InterPro" id="IPR051819">
    <property type="entry name" value="PTS_sugar-specific_EIIB"/>
</dbReference>
<dbReference type="PANTHER" id="PTHR34581">
    <property type="entry name" value="PTS SYSTEM N,N'-DIACETYLCHITOBIOSE-SPECIFIC EIIB COMPONENT"/>
    <property type="match status" value="1"/>
</dbReference>
<comment type="caution">
    <text evidence="9">The sequence shown here is derived from an EMBL/GenBank/DDBJ whole genome shotgun (WGS) entry which is preliminary data.</text>
</comment>
<dbReference type="RefSeq" id="WP_207673144.1">
    <property type="nucleotide sequence ID" value="NZ_JAFREM010000013.1"/>
</dbReference>
<evidence type="ECO:0000256" key="5">
    <source>
        <dbReference type="ARBA" id="ARBA00022683"/>
    </source>
</evidence>
<name>A0ABS3LB17_9ENTE</name>
<dbReference type="Gene3D" id="3.40.50.2300">
    <property type="match status" value="1"/>
</dbReference>
<dbReference type="PANTHER" id="PTHR34581:SF2">
    <property type="entry name" value="PTS SYSTEM N,N'-DIACETYLCHITOBIOSE-SPECIFIC EIIB COMPONENT"/>
    <property type="match status" value="1"/>
</dbReference>
<gene>
    <name evidence="9" type="ORF">JZO70_08580</name>
</gene>
<dbReference type="InterPro" id="IPR036095">
    <property type="entry name" value="PTS_EIIB-like_sf"/>
</dbReference>
<organism evidence="9 10">
    <name type="scientific">Candidatus Enterococcus moelleringii</name>
    <dbReference type="NCBI Taxonomy" id="2815325"/>
    <lineage>
        <taxon>Bacteria</taxon>
        <taxon>Bacillati</taxon>
        <taxon>Bacillota</taxon>
        <taxon>Bacilli</taxon>
        <taxon>Lactobacillales</taxon>
        <taxon>Enterococcaceae</taxon>
        <taxon>Enterococcus</taxon>
    </lineage>
</organism>
<dbReference type="SUPFAM" id="SSF52794">
    <property type="entry name" value="PTS system IIB component-like"/>
    <property type="match status" value="1"/>
</dbReference>
<keyword evidence="4" id="KW-0808">Transferase</keyword>
<evidence type="ECO:0000256" key="7">
    <source>
        <dbReference type="PROSITE-ProRule" id="PRU00423"/>
    </source>
</evidence>
<evidence type="ECO:0000256" key="4">
    <source>
        <dbReference type="ARBA" id="ARBA00022679"/>
    </source>
</evidence>
<feature type="modified residue" description="Phosphocysteine; by EIIA" evidence="7">
    <location>
        <position position="9"/>
    </location>
</feature>
<dbReference type="Proteomes" id="UP000664601">
    <property type="component" value="Unassembled WGS sequence"/>
</dbReference>
<accession>A0ABS3LB17</accession>
<proteinExistence type="predicted"/>